<protein>
    <submittedName>
        <fullName evidence="6">Phosphoglycerate dehydrogenase</fullName>
    </submittedName>
</protein>
<dbReference type="InterPro" id="IPR006140">
    <property type="entry name" value="D-isomer_DH_NAD-bd"/>
</dbReference>
<dbReference type="SUPFAM" id="SSF52283">
    <property type="entry name" value="Formate/glycerate dehydrogenase catalytic domain-like"/>
    <property type="match status" value="1"/>
</dbReference>
<evidence type="ECO:0000313" key="6">
    <source>
        <dbReference type="EMBL" id="SFL06724.1"/>
    </source>
</evidence>
<dbReference type="InterPro" id="IPR036291">
    <property type="entry name" value="NAD(P)-bd_dom_sf"/>
</dbReference>
<dbReference type="AlphaFoldDB" id="A0A1I4ELY8"/>
<evidence type="ECO:0000256" key="3">
    <source>
        <dbReference type="RuleBase" id="RU003719"/>
    </source>
</evidence>
<dbReference type="EMBL" id="FOSQ01000017">
    <property type="protein sequence ID" value="SFL06724.1"/>
    <property type="molecule type" value="Genomic_DNA"/>
</dbReference>
<dbReference type="STRING" id="1123062.SAMN02745775_11735"/>
<dbReference type="CDD" id="cd05300">
    <property type="entry name" value="2-Hacid_dh_1"/>
    <property type="match status" value="1"/>
</dbReference>
<evidence type="ECO:0000256" key="2">
    <source>
        <dbReference type="ARBA" id="ARBA00023027"/>
    </source>
</evidence>
<evidence type="ECO:0000313" key="7">
    <source>
        <dbReference type="Proteomes" id="UP000199473"/>
    </source>
</evidence>
<dbReference type="RefSeq" id="WP_092962980.1">
    <property type="nucleotide sequence ID" value="NZ_FOSQ01000017.1"/>
</dbReference>
<keyword evidence="1 3" id="KW-0560">Oxidoreductase</keyword>
<comment type="similarity">
    <text evidence="3">Belongs to the D-isomer specific 2-hydroxyacid dehydrogenase family.</text>
</comment>
<evidence type="ECO:0000256" key="1">
    <source>
        <dbReference type="ARBA" id="ARBA00023002"/>
    </source>
</evidence>
<feature type="domain" description="D-isomer specific 2-hydroxyacid dehydrogenase catalytic" evidence="4">
    <location>
        <begin position="29"/>
        <end position="311"/>
    </location>
</feature>
<keyword evidence="2" id="KW-0520">NAD</keyword>
<proteinExistence type="inferred from homology"/>
<keyword evidence="7" id="KW-1185">Reference proteome</keyword>
<dbReference type="PANTHER" id="PTHR43333:SF1">
    <property type="entry name" value="D-ISOMER SPECIFIC 2-HYDROXYACID DEHYDROGENASE NAD-BINDING DOMAIN-CONTAINING PROTEIN"/>
    <property type="match status" value="1"/>
</dbReference>
<accession>A0A1I4ELY8</accession>
<dbReference type="InterPro" id="IPR006139">
    <property type="entry name" value="D-isomer_2_OHA_DH_cat_dom"/>
</dbReference>
<gene>
    <name evidence="6" type="ORF">SAMN02745775_11735</name>
</gene>
<dbReference type="OrthoDB" id="9793626at2"/>
<dbReference type="GO" id="GO:0051287">
    <property type="term" value="F:NAD binding"/>
    <property type="evidence" value="ECO:0007669"/>
    <property type="project" value="InterPro"/>
</dbReference>
<name>A0A1I4ELY8_9PROT</name>
<dbReference type="Proteomes" id="UP000199473">
    <property type="component" value="Unassembled WGS sequence"/>
</dbReference>
<sequence length="320" mass="34112">MLPPKPTLCFAHVAYRFAERYAQRGGTLPHFEVRSLDELEARIAEADVLLVSGMWRNHLAAKAPRLKFIQSISAGVDQYDRAVLAGAGIRLASAQGANANAVSEHAISLILAIARRLPEARDNQARKHWRGMIGDLTKREDELGGKTLLVVGIGRIGGRLARLAKAFGMNVIGLRQDPAKGSEGADEIHGMGALMAQLPRADYVALTCALTPETRGLMGAAQFAAMKPAAILVNVARGAVCVEPDLVAALASGHLGAAALDVTAEEPLAEASPLWSMPNVFITPHTGGETRAYEGNVLDLMEENLKRLHAGETTLKNQVV</sequence>
<evidence type="ECO:0000259" key="4">
    <source>
        <dbReference type="Pfam" id="PF00389"/>
    </source>
</evidence>
<evidence type="ECO:0000259" key="5">
    <source>
        <dbReference type="Pfam" id="PF02826"/>
    </source>
</evidence>
<dbReference type="PANTHER" id="PTHR43333">
    <property type="entry name" value="2-HACID_DH_C DOMAIN-CONTAINING PROTEIN"/>
    <property type="match status" value="1"/>
</dbReference>
<dbReference type="Pfam" id="PF02826">
    <property type="entry name" value="2-Hacid_dh_C"/>
    <property type="match status" value="1"/>
</dbReference>
<reference evidence="6 7" key="1">
    <citation type="submission" date="2016-10" db="EMBL/GenBank/DDBJ databases">
        <authorList>
            <person name="de Groot N.N."/>
        </authorList>
    </citation>
    <scope>NUCLEOTIDE SEQUENCE [LARGE SCALE GENOMIC DNA]</scope>
    <source>
        <strain evidence="6 7">DSM 19981</strain>
    </source>
</reference>
<dbReference type="GO" id="GO:0016616">
    <property type="term" value="F:oxidoreductase activity, acting on the CH-OH group of donors, NAD or NADP as acceptor"/>
    <property type="evidence" value="ECO:0007669"/>
    <property type="project" value="InterPro"/>
</dbReference>
<feature type="domain" description="D-isomer specific 2-hydroxyacid dehydrogenase NAD-binding" evidence="5">
    <location>
        <begin position="107"/>
        <end position="287"/>
    </location>
</feature>
<dbReference type="Pfam" id="PF00389">
    <property type="entry name" value="2-Hacid_dh"/>
    <property type="match status" value="1"/>
</dbReference>
<organism evidence="6 7">
    <name type="scientific">Falsiroseomonas stagni DSM 19981</name>
    <dbReference type="NCBI Taxonomy" id="1123062"/>
    <lineage>
        <taxon>Bacteria</taxon>
        <taxon>Pseudomonadati</taxon>
        <taxon>Pseudomonadota</taxon>
        <taxon>Alphaproteobacteria</taxon>
        <taxon>Acetobacterales</taxon>
        <taxon>Roseomonadaceae</taxon>
        <taxon>Falsiroseomonas</taxon>
    </lineage>
</organism>
<dbReference type="Gene3D" id="3.40.50.720">
    <property type="entry name" value="NAD(P)-binding Rossmann-like Domain"/>
    <property type="match status" value="2"/>
</dbReference>
<dbReference type="SUPFAM" id="SSF51735">
    <property type="entry name" value="NAD(P)-binding Rossmann-fold domains"/>
    <property type="match status" value="1"/>
</dbReference>